<name>A0A814D433_9BILA</name>
<dbReference type="AlphaFoldDB" id="A0A814D433"/>
<sequence>MPDVPCMLLTATATPRVRNDILMQMKLRISEESSYTSENQNRIENKLSTRVYLPLIPCSNQLPPNNQNCVFFMQSFIRENLQYKVEYKTILTGGNPICHIPIDSAHRDRQK</sequence>
<reference evidence="1" key="1">
    <citation type="submission" date="2021-02" db="EMBL/GenBank/DDBJ databases">
        <authorList>
            <person name="Nowell W R."/>
        </authorList>
    </citation>
    <scope>NUCLEOTIDE SEQUENCE</scope>
    <source>
        <strain evidence="1">Ploen Becks lab</strain>
    </source>
</reference>
<organism evidence="1 2">
    <name type="scientific">Brachionus calyciflorus</name>
    <dbReference type="NCBI Taxonomy" id="104777"/>
    <lineage>
        <taxon>Eukaryota</taxon>
        <taxon>Metazoa</taxon>
        <taxon>Spiralia</taxon>
        <taxon>Gnathifera</taxon>
        <taxon>Rotifera</taxon>
        <taxon>Eurotatoria</taxon>
        <taxon>Monogononta</taxon>
        <taxon>Pseudotrocha</taxon>
        <taxon>Ploima</taxon>
        <taxon>Brachionidae</taxon>
        <taxon>Brachionus</taxon>
    </lineage>
</organism>
<accession>A0A814D433</accession>
<dbReference type="Gene3D" id="3.40.50.300">
    <property type="entry name" value="P-loop containing nucleotide triphosphate hydrolases"/>
    <property type="match status" value="1"/>
</dbReference>
<gene>
    <name evidence="1" type="ORF">OXX778_LOCUS13890</name>
</gene>
<proteinExistence type="predicted"/>
<evidence type="ECO:0000313" key="1">
    <source>
        <dbReference type="EMBL" id="CAF0950036.1"/>
    </source>
</evidence>
<keyword evidence="2" id="KW-1185">Reference proteome</keyword>
<comment type="caution">
    <text evidence="1">The sequence shown here is derived from an EMBL/GenBank/DDBJ whole genome shotgun (WGS) entry which is preliminary data.</text>
</comment>
<dbReference type="EMBL" id="CAJNOC010002758">
    <property type="protein sequence ID" value="CAF0950036.1"/>
    <property type="molecule type" value="Genomic_DNA"/>
</dbReference>
<evidence type="ECO:0000313" key="2">
    <source>
        <dbReference type="Proteomes" id="UP000663879"/>
    </source>
</evidence>
<dbReference type="Proteomes" id="UP000663879">
    <property type="component" value="Unassembled WGS sequence"/>
</dbReference>
<dbReference type="InterPro" id="IPR027417">
    <property type="entry name" value="P-loop_NTPase"/>
</dbReference>
<dbReference type="OrthoDB" id="10261556at2759"/>
<protein>
    <submittedName>
        <fullName evidence="1">Uncharacterized protein</fullName>
    </submittedName>
</protein>